<dbReference type="Proteomes" id="UP000663525">
    <property type="component" value="Chromosome"/>
</dbReference>
<reference evidence="1" key="1">
    <citation type="submission" date="2020-11" db="EMBL/GenBank/DDBJ databases">
        <title>Carbohydrate-dependent, anaerobic sulfur respiration: A novel catabolism in halophilic archaea.</title>
        <authorList>
            <person name="Sorokin D.Y."/>
            <person name="Messina E."/>
            <person name="Smedile F."/>
            <person name="La Cono V."/>
            <person name="Hallsworth J.E."/>
            <person name="Yakimov M.M."/>
        </authorList>
    </citation>
    <scope>NUCLEOTIDE SEQUENCE</scope>
    <source>
        <strain evidence="1">HSR12-1</strain>
    </source>
</reference>
<dbReference type="EMBL" id="CP064787">
    <property type="protein sequence ID" value="QSG06372.1"/>
    <property type="molecule type" value="Genomic_DNA"/>
</dbReference>
<name>A0A897N0B8_9EURY</name>
<organism evidence="1 2">
    <name type="scientific">Halapricum desulfuricans</name>
    <dbReference type="NCBI Taxonomy" id="2841257"/>
    <lineage>
        <taxon>Archaea</taxon>
        <taxon>Methanobacteriati</taxon>
        <taxon>Methanobacteriota</taxon>
        <taxon>Stenosarchaea group</taxon>
        <taxon>Halobacteria</taxon>
        <taxon>Halobacteriales</taxon>
        <taxon>Haloarculaceae</taxon>
        <taxon>Halapricum</taxon>
    </lineage>
</organism>
<evidence type="ECO:0000313" key="2">
    <source>
        <dbReference type="Proteomes" id="UP000663525"/>
    </source>
</evidence>
<accession>A0A897N0B8</accession>
<proteinExistence type="predicted"/>
<gene>
    <name evidence="1" type="ORF">HSR121_2040</name>
</gene>
<dbReference type="AlphaFoldDB" id="A0A897N0B8"/>
<sequence>MGTFTPKTGICEEREVEALKQGILEPCHHGEYPPQEYIDRFDWD</sequence>
<protein>
    <submittedName>
        <fullName evidence="1">Uncharacterized protein</fullName>
    </submittedName>
</protein>
<evidence type="ECO:0000313" key="1">
    <source>
        <dbReference type="EMBL" id="QSG06372.1"/>
    </source>
</evidence>